<feature type="compositionally biased region" description="Low complexity" evidence="1">
    <location>
        <begin position="120"/>
        <end position="131"/>
    </location>
</feature>
<dbReference type="RefSeq" id="WP_086852109.1">
    <property type="nucleotide sequence ID" value="NZ_BAAASE010000002.1"/>
</dbReference>
<accession>A0ABN3HW64</accession>
<feature type="region of interest" description="Disordered" evidence="1">
    <location>
        <begin position="109"/>
        <end position="131"/>
    </location>
</feature>
<feature type="region of interest" description="Disordered" evidence="1">
    <location>
        <begin position="1"/>
        <end position="34"/>
    </location>
</feature>
<evidence type="ECO:0000313" key="3">
    <source>
        <dbReference type="Proteomes" id="UP001499986"/>
    </source>
</evidence>
<sequence>MRTHETPGQAHSAPSVSSVRNSRDPRSLAALQSTAGNTAVSRMITVSRMMTEDEFKQSTAASGLRGRSEITKVDKALRAFYALPSAKQGARLLALKDIVRACGDYAAHKSEGGSRVRGTEQLGQQAEAAQGQLDPEAVFRDLLTELDRMMSEGKNPDLDIRGPAGEAQKAAQAVSADRFHAMMGEFVQKLGALREDRVLPEETRAVIGELMAVVPLVTVMQYPQGGMPGMKLNPAGDGGSAAYTFNVDTQTRGGTSFLLGHIAHELTHVAAHQAFGSSPVMELVRSGATDEEVAALAAERKKALGELKAALAGNPEFDDFQQGMLEEKLVYGAQPHKLERYAEAFEKAGKITAAQKERLVGWGRAAGDASGALVEYDTVLNQMLIYLHMWRTSQDNPFYVRLREAAQGAYDRRSRARLARSGPADQPANQPADQSA</sequence>
<name>A0ABN3HW64_9ACTN</name>
<keyword evidence="3" id="KW-1185">Reference proteome</keyword>
<comment type="caution">
    <text evidence="2">The sequence shown here is derived from an EMBL/GenBank/DDBJ whole genome shotgun (WGS) entry which is preliminary data.</text>
</comment>
<protein>
    <submittedName>
        <fullName evidence="2">Uncharacterized protein</fullName>
    </submittedName>
</protein>
<evidence type="ECO:0000256" key="1">
    <source>
        <dbReference type="SAM" id="MobiDB-lite"/>
    </source>
</evidence>
<proteinExistence type="predicted"/>
<dbReference type="EMBL" id="BAAASE010000002">
    <property type="protein sequence ID" value="GAA2389435.1"/>
    <property type="molecule type" value="Genomic_DNA"/>
</dbReference>
<reference evidence="2 3" key="1">
    <citation type="journal article" date="2019" name="Int. J. Syst. Evol. Microbiol.">
        <title>The Global Catalogue of Microorganisms (GCM) 10K type strain sequencing project: providing services to taxonomists for standard genome sequencing and annotation.</title>
        <authorList>
            <consortium name="The Broad Institute Genomics Platform"/>
            <consortium name="The Broad Institute Genome Sequencing Center for Infectious Disease"/>
            <person name="Wu L."/>
            <person name="Ma J."/>
        </authorList>
    </citation>
    <scope>NUCLEOTIDE SEQUENCE [LARGE SCALE GENOMIC DNA]</scope>
    <source>
        <strain evidence="2 3">JCM 4358</strain>
    </source>
</reference>
<feature type="compositionally biased region" description="Basic and acidic residues" evidence="1">
    <location>
        <begin position="109"/>
        <end position="118"/>
    </location>
</feature>
<feature type="compositionally biased region" description="Polar residues" evidence="1">
    <location>
        <begin position="427"/>
        <end position="436"/>
    </location>
</feature>
<dbReference type="Proteomes" id="UP001499986">
    <property type="component" value="Unassembled WGS sequence"/>
</dbReference>
<gene>
    <name evidence="2" type="ORF">GCM10010255_17290</name>
</gene>
<evidence type="ECO:0000313" key="2">
    <source>
        <dbReference type="EMBL" id="GAA2389435.1"/>
    </source>
</evidence>
<organism evidence="2 3">
    <name type="scientific">Streptomyces coeruleofuscus</name>
    <dbReference type="NCBI Taxonomy" id="66879"/>
    <lineage>
        <taxon>Bacteria</taxon>
        <taxon>Bacillati</taxon>
        <taxon>Actinomycetota</taxon>
        <taxon>Actinomycetes</taxon>
        <taxon>Kitasatosporales</taxon>
        <taxon>Streptomycetaceae</taxon>
        <taxon>Streptomyces</taxon>
    </lineage>
</organism>
<feature type="region of interest" description="Disordered" evidence="1">
    <location>
        <begin position="412"/>
        <end position="436"/>
    </location>
</feature>